<accession>A0AAT9GLK3</accession>
<dbReference type="InterPro" id="IPR036291">
    <property type="entry name" value="NAD(P)-bd_dom_sf"/>
</dbReference>
<dbReference type="PANTHER" id="PTHR14097:SF7">
    <property type="entry name" value="OXIDOREDUCTASE HTATIP2"/>
    <property type="match status" value="1"/>
</dbReference>
<name>A0AAT9GLK3_9BACT</name>
<dbReference type="Pfam" id="PF13460">
    <property type="entry name" value="NAD_binding_10"/>
    <property type="match status" value="1"/>
</dbReference>
<dbReference type="EMBL" id="AP029612">
    <property type="protein sequence ID" value="BFG71585.1"/>
    <property type="molecule type" value="Genomic_DNA"/>
</dbReference>
<protein>
    <submittedName>
        <fullName evidence="2">Oxidoreductase</fullName>
    </submittedName>
</protein>
<reference evidence="2" key="1">
    <citation type="submission" date="2024-02" db="EMBL/GenBank/DDBJ databases">
        <title>Sediminibacterium planktonica sp. nov. and Sediminibacterium longus sp. nov., isolated from surface lake and river water.</title>
        <authorList>
            <person name="Watanabe K."/>
            <person name="Takemine S."/>
            <person name="Ishii Y."/>
            <person name="Ogata Y."/>
            <person name="Shindo C."/>
            <person name="Suda W."/>
        </authorList>
    </citation>
    <scope>NUCLEOTIDE SEQUENCE</scope>
    <source>
        <strain evidence="2">KACHI17</strain>
    </source>
</reference>
<dbReference type="SUPFAM" id="SSF51735">
    <property type="entry name" value="NAD(P)-binding Rossmann-fold domains"/>
    <property type="match status" value="1"/>
</dbReference>
<dbReference type="Gene3D" id="3.40.50.720">
    <property type="entry name" value="NAD(P)-binding Rossmann-like Domain"/>
    <property type="match status" value="1"/>
</dbReference>
<dbReference type="PANTHER" id="PTHR14097">
    <property type="entry name" value="OXIDOREDUCTASE HTATIP2"/>
    <property type="match status" value="1"/>
</dbReference>
<evidence type="ECO:0000313" key="2">
    <source>
        <dbReference type="EMBL" id="BFG71585.1"/>
    </source>
</evidence>
<evidence type="ECO:0000259" key="1">
    <source>
        <dbReference type="Pfam" id="PF13460"/>
    </source>
</evidence>
<sequence>MQQKTALIVGASGLTGQHLLELLLDDPLYAQITIYVRKPVHISHPKLVQQIVDFERLDGAIDATDVFCCLGTTIKKAGSQDAFKQVDLIYPQKIAALQLAAGSQKFLVISAVGADERSSIFYSRTKGQLEKALALLRYPCLCIFRPSFIMGDRAERRVGEKIGIFVAKLMSPILIGPLKKYKPVSAKALAKSMQHAAHHSGNGTHLFASDDIKTYE</sequence>
<feature type="domain" description="NAD(P)-binding" evidence="1">
    <location>
        <begin position="10"/>
        <end position="119"/>
    </location>
</feature>
<dbReference type="RefSeq" id="WP_353549211.1">
    <property type="nucleotide sequence ID" value="NZ_AP029612.1"/>
</dbReference>
<organism evidence="2">
    <name type="scientific">Sediminibacterium sp. KACHI17</name>
    <dbReference type="NCBI Taxonomy" id="1751071"/>
    <lineage>
        <taxon>Bacteria</taxon>
        <taxon>Pseudomonadati</taxon>
        <taxon>Bacteroidota</taxon>
        <taxon>Chitinophagia</taxon>
        <taxon>Chitinophagales</taxon>
        <taxon>Chitinophagaceae</taxon>
        <taxon>Sediminibacterium</taxon>
    </lineage>
</organism>
<gene>
    <name evidence="2" type="ORF">KACHI17_24660</name>
</gene>
<dbReference type="AlphaFoldDB" id="A0AAT9GLK3"/>
<dbReference type="InterPro" id="IPR016040">
    <property type="entry name" value="NAD(P)-bd_dom"/>
</dbReference>
<proteinExistence type="predicted"/>